<evidence type="ECO:0000313" key="3">
    <source>
        <dbReference type="Proteomes" id="UP000271889"/>
    </source>
</evidence>
<evidence type="ECO:0000256" key="1">
    <source>
        <dbReference type="SAM" id="MobiDB-lite"/>
    </source>
</evidence>
<organism evidence="2 3">
    <name type="scientific">Cylicostephanus goldi</name>
    <name type="common">Nematode worm</name>
    <dbReference type="NCBI Taxonomy" id="71465"/>
    <lineage>
        <taxon>Eukaryota</taxon>
        <taxon>Metazoa</taxon>
        <taxon>Ecdysozoa</taxon>
        <taxon>Nematoda</taxon>
        <taxon>Chromadorea</taxon>
        <taxon>Rhabditida</taxon>
        <taxon>Rhabditina</taxon>
        <taxon>Rhabditomorpha</taxon>
        <taxon>Strongyloidea</taxon>
        <taxon>Strongylidae</taxon>
        <taxon>Cylicostephanus</taxon>
    </lineage>
</organism>
<dbReference type="OrthoDB" id="5877152at2759"/>
<dbReference type="Proteomes" id="UP000271889">
    <property type="component" value="Unassembled WGS sequence"/>
</dbReference>
<name>A0A3P6SFW5_CYLGO</name>
<gene>
    <name evidence="2" type="ORF">CGOC_LOCUS2459</name>
</gene>
<proteinExistence type="predicted"/>
<feature type="region of interest" description="Disordered" evidence="1">
    <location>
        <begin position="129"/>
        <end position="184"/>
    </location>
</feature>
<dbReference type="EMBL" id="UYRV01005528">
    <property type="protein sequence ID" value="VDK52698.1"/>
    <property type="molecule type" value="Genomic_DNA"/>
</dbReference>
<evidence type="ECO:0000313" key="2">
    <source>
        <dbReference type="EMBL" id="VDK52698.1"/>
    </source>
</evidence>
<feature type="compositionally biased region" description="Low complexity" evidence="1">
    <location>
        <begin position="133"/>
        <end position="171"/>
    </location>
</feature>
<sequence length="299" mass="31647">MYVIAGITEKGELICSGVVVATGDDGTTVKPVHHVPSVHKFEAEDWSGEHAEHHQEQEARRVSFTAGPAEGDTPSAGAHDEDTPIASSAQFERNRSASLAEALQHIDPKGVPQVGFFHPSSSIPILEAEESGEAASGTSGASQPFSTPASTTESTTKPSTEPKTETATSEAGFTSASDLPPSGETERLLTNLLFTLHSLKMGSPDRHAEAVNRLKELEEELRAAGAVTPADPAVADAVARALTAAGPGRDIQIRVNQSRHTTTTKTVYETETPGMVGLDPEKIRELHQQMLSSLSRQNS</sequence>
<reference evidence="2 3" key="1">
    <citation type="submission" date="2018-11" db="EMBL/GenBank/DDBJ databases">
        <authorList>
            <consortium name="Pathogen Informatics"/>
        </authorList>
    </citation>
    <scope>NUCLEOTIDE SEQUENCE [LARGE SCALE GENOMIC DNA]</scope>
</reference>
<accession>A0A3P6SFW5</accession>
<protein>
    <submittedName>
        <fullName evidence="2">Uncharacterized protein</fullName>
    </submittedName>
</protein>
<keyword evidence="3" id="KW-1185">Reference proteome</keyword>
<dbReference type="AlphaFoldDB" id="A0A3P6SFW5"/>